<evidence type="ECO:0000256" key="3">
    <source>
        <dbReference type="ARBA" id="ARBA00022771"/>
    </source>
</evidence>
<dbReference type="PROSITE" id="PS00518">
    <property type="entry name" value="ZF_RING_1"/>
    <property type="match status" value="1"/>
</dbReference>
<evidence type="ECO:0000259" key="11">
    <source>
        <dbReference type="PROSITE" id="PS51194"/>
    </source>
</evidence>
<evidence type="ECO:0000313" key="12">
    <source>
        <dbReference type="EMBL" id="KAH8689021.1"/>
    </source>
</evidence>
<feature type="compositionally biased region" description="Basic and acidic residues" evidence="8">
    <location>
        <begin position="239"/>
        <end position="250"/>
    </location>
</feature>
<feature type="compositionally biased region" description="Polar residues" evidence="8">
    <location>
        <begin position="38"/>
        <end position="49"/>
    </location>
</feature>
<dbReference type="SMART" id="SM00490">
    <property type="entry name" value="HELICc"/>
    <property type="match status" value="1"/>
</dbReference>
<dbReference type="GO" id="GO:0008094">
    <property type="term" value="F:ATP-dependent activity, acting on DNA"/>
    <property type="evidence" value="ECO:0007669"/>
    <property type="project" value="TreeGrafter"/>
</dbReference>
<feature type="region of interest" description="Disordered" evidence="8">
    <location>
        <begin position="14"/>
        <end position="53"/>
    </location>
</feature>
<dbReference type="GO" id="GO:0006281">
    <property type="term" value="P:DNA repair"/>
    <property type="evidence" value="ECO:0007669"/>
    <property type="project" value="TreeGrafter"/>
</dbReference>
<keyword evidence="12" id="KW-0347">Helicase</keyword>
<dbReference type="InterPro" id="IPR014001">
    <property type="entry name" value="Helicase_ATP-bd"/>
</dbReference>
<dbReference type="CDD" id="cd18008">
    <property type="entry name" value="DEXDc_SHPRH-like"/>
    <property type="match status" value="1"/>
</dbReference>
<dbReference type="Pfam" id="PF00271">
    <property type="entry name" value="Helicase_C"/>
    <property type="match status" value="1"/>
</dbReference>
<dbReference type="GeneID" id="70252636"/>
<feature type="compositionally biased region" description="Basic and acidic residues" evidence="8">
    <location>
        <begin position="14"/>
        <end position="33"/>
    </location>
</feature>
<feature type="domain" description="Helicase C-terminal" evidence="11">
    <location>
        <begin position="751"/>
        <end position="891"/>
    </location>
</feature>
<dbReference type="InterPro" id="IPR001841">
    <property type="entry name" value="Znf_RING"/>
</dbReference>
<dbReference type="InterPro" id="IPR050628">
    <property type="entry name" value="SNF2_RAD54_helicase_TF"/>
</dbReference>
<keyword evidence="4" id="KW-0378">Hydrolase</keyword>
<evidence type="ECO:0000256" key="6">
    <source>
        <dbReference type="ARBA" id="ARBA00022840"/>
    </source>
</evidence>
<evidence type="ECO:0000259" key="10">
    <source>
        <dbReference type="PROSITE" id="PS51192"/>
    </source>
</evidence>
<dbReference type="PROSITE" id="PS51192">
    <property type="entry name" value="HELICASE_ATP_BIND_1"/>
    <property type="match status" value="1"/>
</dbReference>
<dbReference type="SMART" id="SM00487">
    <property type="entry name" value="DEXDc"/>
    <property type="match status" value="1"/>
</dbReference>
<dbReference type="PROSITE" id="PS51194">
    <property type="entry name" value="HELICASE_CTER"/>
    <property type="match status" value="1"/>
</dbReference>
<dbReference type="InterPro" id="IPR038718">
    <property type="entry name" value="SNF2-like_sf"/>
</dbReference>
<name>A0AAD4KIB4_9EURO</name>
<dbReference type="PANTHER" id="PTHR45626">
    <property type="entry name" value="TRANSCRIPTION TERMINATION FACTOR 2-RELATED"/>
    <property type="match status" value="1"/>
</dbReference>
<dbReference type="PANTHER" id="PTHR45626:SF52">
    <property type="entry name" value="SINGLE-STRANDED DNA-DEPENDENT ATPASE (EUROFUNG)"/>
    <property type="match status" value="1"/>
</dbReference>
<accession>A0AAD4KIB4</accession>
<dbReference type="InterPro" id="IPR000330">
    <property type="entry name" value="SNF2_N"/>
</dbReference>
<sequence>MSLKRILNPVDHHESYDEYTSESDRSLSRRRIEDESEQPSTDTLSSIAPSDTLLDPTETFEGFMVGVEPTRVELICYGMIVHELAKLVGKGEELEKKLQYLLKHGSSYTPPSTHTLALSKSRDNQIFLKFADGMELGYLSEKMKHGLDNLIDKPLVEFNAVIHLRNVIDAISRARKSSEARFRVNINVYGPEEDRRHVGKELSDKGLFLQKPDERRQGTLYDNPHILPLDDMDDSVDNDTDHAEHDHSDQGEILNSSSDSRDENIQQTMAGVFSSLTRGDELNCVSGSEILNCPLYPHQEQALDFMLQRETGDIPAKYRMWQSKDIDGQKMYCHTITNFQHRDPPDESGGGILADEMGMGKTLTTLVLIGRTLNDSYSWVSGRKNHIEGPFCKKPCHATLIIVPSLVLINTWTREVEKRLNDKTTVLKYHGRGRKQDISNIEKVDIVITTYSSLAKEYGMEVEGRSQSLLHGYDWYRVVLDEAHTIRRQATTFHKAVTSLSAHSRWCLSGTPVQNTLMDLGALLAFIQVKPFHNVGNFRHWIATPFQEKARRHQAIERLVFLLDSMCLRRTIDRIDLPGHRECIREVVFSPEEREQYVDTWQTMRRIFDQQAGQYSHQEASFRMLQVHLELRSLCNHGTYQPQFSWAKRYSLLDDENNSLCSLTRTSMTRCLYCRNPMPITPRNQRSQYIEQCSHALCSECLQVTNKQLGPMEEVHCPLCKSLRTKTTAGDTNGYFKTIGRSTKLEILVSDVQDNLANTSSIIFSCWTRTLDLIGAYLSNAKIQFSRIDGKTPSTVRQKILDEFVECKNSSVLIMTTGTGAFGLNLRSVNRVFIVEPQWNPSVENQAIARAIRLGQKEQVLVIRYRVQDSIEQDMYSQQKQKLRISKMDFQKDLQSFRDGGQ</sequence>
<dbReference type="EMBL" id="JAJTJA010000016">
    <property type="protein sequence ID" value="KAH8689021.1"/>
    <property type="molecule type" value="Genomic_DNA"/>
</dbReference>
<dbReference type="RefSeq" id="XP_046065447.1">
    <property type="nucleotide sequence ID" value="XM_046222349.1"/>
</dbReference>
<comment type="caution">
    <text evidence="12">The sequence shown here is derived from an EMBL/GenBank/DDBJ whole genome shotgun (WGS) entry which is preliminary data.</text>
</comment>
<evidence type="ECO:0000256" key="2">
    <source>
        <dbReference type="ARBA" id="ARBA00022741"/>
    </source>
</evidence>
<dbReference type="GO" id="GO:0008270">
    <property type="term" value="F:zinc ion binding"/>
    <property type="evidence" value="ECO:0007669"/>
    <property type="project" value="UniProtKB-KW"/>
</dbReference>
<organism evidence="12 13">
    <name type="scientific">Talaromyces proteolyticus</name>
    <dbReference type="NCBI Taxonomy" id="1131652"/>
    <lineage>
        <taxon>Eukaryota</taxon>
        <taxon>Fungi</taxon>
        <taxon>Dikarya</taxon>
        <taxon>Ascomycota</taxon>
        <taxon>Pezizomycotina</taxon>
        <taxon>Eurotiomycetes</taxon>
        <taxon>Eurotiomycetidae</taxon>
        <taxon>Eurotiales</taxon>
        <taxon>Trichocomaceae</taxon>
        <taxon>Talaromyces</taxon>
        <taxon>Talaromyces sect. Bacilispori</taxon>
    </lineage>
</organism>
<dbReference type="SUPFAM" id="SSF52540">
    <property type="entry name" value="P-loop containing nucleoside triphosphate hydrolases"/>
    <property type="match status" value="2"/>
</dbReference>
<dbReference type="SUPFAM" id="SSF57850">
    <property type="entry name" value="RING/U-box"/>
    <property type="match status" value="1"/>
</dbReference>
<evidence type="ECO:0000256" key="5">
    <source>
        <dbReference type="ARBA" id="ARBA00022833"/>
    </source>
</evidence>
<dbReference type="InterPro" id="IPR017907">
    <property type="entry name" value="Znf_RING_CS"/>
</dbReference>
<gene>
    <name evidence="12" type="ORF">BGW36DRAFT_466591</name>
</gene>
<feature type="domain" description="Helicase ATP-binding" evidence="10">
    <location>
        <begin position="342"/>
        <end position="530"/>
    </location>
</feature>
<evidence type="ECO:0000256" key="8">
    <source>
        <dbReference type="SAM" id="MobiDB-lite"/>
    </source>
</evidence>
<feature type="domain" description="RING-type" evidence="9">
    <location>
        <begin position="671"/>
        <end position="721"/>
    </location>
</feature>
<dbReference type="Gene3D" id="3.40.50.10810">
    <property type="entry name" value="Tandem AAA-ATPase domain"/>
    <property type="match status" value="1"/>
</dbReference>
<dbReference type="Pfam" id="PF00176">
    <property type="entry name" value="SNF2-rel_dom"/>
    <property type="match status" value="1"/>
</dbReference>
<keyword evidence="2" id="KW-0547">Nucleotide-binding</keyword>
<dbReference type="AlphaFoldDB" id="A0AAD4KIB4"/>
<proteinExistence type="predicted"/>
<dbReference type="Proteomes" id="UP001201262">
    <property type="component" value="Unassembled WGS sequence"/>
</dbReference>
<dbReference type="GO" id="GO:0005634">
    <property type="term" value="C:nucleus"/>
    <property type="evidence" value="ECO:0007669"/>
    <property type="project" value="TreeGrafter"/>
</dbReference>
<evidence type="ECO:0000313" key="13">
    <source>
        <dbReference type="Proteomes" id="UP001201262"/>
    </source>
</evidence>
<dbReference type="CDD" id="cd18793">
    <property type="entry name" value="SF2_C_SNF"/>
    <property type="match status" value="1"/>
</dbReference>
<keyword evidence="5" id="KW-0862">Zinc</keyword>
<evidence type="ECO:0000259" key="9">
    <source>
        <dbReference type="PROSITE" id="PS50089"/>
    </source>
</evidence>
<keyword evidence="3 7" id="KW-0863">Zinc-finger</keyword>
<evidence type="ECO:0000256" key="1">
    <source>
        <dbReference type="ARBA" id="ARBA00022723"/>
    </source>
</evidence>
<reference evidence="12" key="1">
    <citation type="submission" date="2021-12" db="EMBL/GenBank/DDBJ databases">
        <title>Convergent genome expansion in fungi linked to evolution of root-endophyte symbiosis.</title>
        <authorList>
            <consortium name="DOE Joint Genome Institute"/>
            <person name="Ke Y.-H."/>
            <person name="Bonito G."/>
            <person name="Liao H.-L."/>
            <person name="Looney B."/>
            <person name="Rojas-Flechas A."/>
            <person name="Nash J."/>
            <person name="Hameed K."/>
            <person name="Schadt C."/>
            <person name="Martin F."/>
            <person name="Crous P.W."/>
            <person name="Miettinen O."/>
            <person name="Magnuson J.K."/>
            <person name="Labbe J."/>
            <person name="Jacobson D."/>
            <person name="Doktycz M.J."/>
            <person name="Veneault-Fourrey C."/>
            <person name="Kuo A."/>
            <person name="Mondo S."/>
            <person name="Calhoun S."/>
            <person name="Riley R."/>
            <person name="Ohm R."/>
            <person name="LaButti K."/>
            <person name="Andreopoulos B."/>
            <person name="Pangilinan J."/>
            <person name="Nolan M."/>
            <person name="Tritt A."/>
            <person name="Clum A."/>
            <person name="Lipzen A."/>
            <person name="Daum C."/>
            <person name="Barry K."/>
            <person name="Grigoriev I.V."/>
            <person name="Vilgalys R."/>
        </authorList>
    </citation>
    <scope>NUCLEOTIDE SEQUENCE</scope>
    <source>
        <strain evidence="12">PMI_201</strain>
    </source>
</reference>
<dbReference type="GO" id="GO:0004386">
    <property type="term" value="F:helicase activity"/>
    <property type="evidence" value="ECO:0007669"/>
    <property type="project" value="UniProtKB-KW"/>
</dbReference>
<dbReference type="InterPro" id="IPR001650">
    <property type="entry name" value="Helicase_C-like"/>
</dbReference>
<dbReference type="PROSITE" id="PS50089">
    <property type="entry name" value="ZF_RING_2"/>
    <property type="match status" value="1"/>
</dbReference>
<keyword evidence="13" id="KW-1185">Reference proteome</keyword>
<feature type="region of interest" description="Disordered" evidence="8">
    <location>
        <begin position="218"/>
        <end position="261"/>
    </location>
</feature>
<dbReference type="GO" id="GO:0005524">
    <property type="term" value="F:ATP binding"/>
    <property type="evidence" value="ECO:0007669"/>
    <property type="project" value="UniProtKB-KW"/>
</dbReference>
<keyword evidence="6" id="KW-0067">ATP-binding</keyword>
<evidence type="ECO:0000256" key="7">
    <source>
        <dbReference type="PROSITE-ProRule" id="PRU00175"/>
    </source>
</evidence>
<dbReference type="InterPro" id="IPR027417">
    <property type="entry name" value="P-loop_NTPase"/>
</dbReference>
<dbReference type="Gene3D" id="3.40.50.300">
    <property type="entry name" value="P-loop containing nucleotide triphosphate hydrolases"/>
    <property type="match status" value="1"/>
</dbReference>
<protein>
    <submittedName>
        <fullName evidence="12">Helicase</fullName>
    </submittedName>
</protein>
<dbReference type="GO" id="GO:0016787">
    <property type="term" value="F:hydrolase activity"/>
    <property type="evidence" value="ECO:0007669"/>
    <property type="project" value="UniProtKB-KW"/>
</dbReference>
<evidence type="ECO:0000256" key="4">
    <source>
        <dbReference type="ARBA" id="ARBA00022801"/>
    </source>
</evidence>
<keyword evidence="1" id="KW-0479">Metal-binding</keyword>
<dbReference type="InterPro" id="IPR049730">
    <property type="entry name" value="SNF2/RAD54-like_C"/>
</dbReference>